<accession>A0A7K9IAK8</accession>
<keyword evidence="3" id="KW-0862">Zinc</keyword>
<keyword evidence="2 4" id="KW-0863">Zinc-finger</keyword>
<dbReference type="InterPro" id="IPR019786">
    <property type="entry name" value="Zinc_finger_PHD-type_CS"/>
</dbReference>
<dbReference type="PANTHER" id="PTHR12420">
    <property type="entry name" value="PHD FINGER PROTEIN"/>
    <property type="match status" value="1"/>
</dbReference>
<dbReference type="InterPro" id="IPR001965">
    <property type="entry name" value="Znf_PHD"/>
</dbReference>
<dbReference type="SUPFAM" id="SSF57850">
    <property type="entry name" value="RING/U-box"/>
    <property type="match status" value="1"/>
</dbReference>
<dbReference type="InterPro" id="IPR051188">
    <property type="entry name" value="PHD-type_Zinc_Finger"/>
</dbReference>
<dbReference type="Pfam" id="PF13771">
    <property type="entry name" value="zf-HC5HC2H"/>
    <property type="match status" value="1"/>
</dbReference>
<protein>
    <submittedName>
        <fullName evidence="7">G2E3 ligase</fullName>
    </submittedName>
</protein>
<evidence type="ECO:0000256" key="2">
    <source>
        <dbReference type="ARBA" id="ARBA00022771"/>
    </source>
</evidence>
<gene>
    <name evidence="7" type="primary">G2e3_4</name>
    <name evidence="7" type="ORF">BUCCAP_R00129</name>
</gene>
<dbReference type="InterPro" id="IPR001841">
    <property type="entry name" value="Znf_RING"/>
</dbReference>
<dbReference type="SMART" id="SM00249">
    <property type="entry name" value="PHD"/>
    <property type="match status" value="2"/>
</dbReference>
<evidence type="ECO:0000256" key="1">
    <source>
        <dbReference type="ARBA" id="ARBA00022723"/>
    </source>
</evidence>
<dbReference type="SMART" id="SM00184">
    <property type="entry name" value="RING"/>
    <property type="match status" value="2"/>
</dbReference>
<dbReference type="InterPro" id="IPR013083">
    <property type="entry name" value="Znf_RING/FYVE/PHD"/>
</dbReference>
<dbReference type="Pfam" id="PF13639">
    <property type="entry name" value="zf-RING_2"/>
    <property type="match status" value="1"/>
</dbReference>
<dbReference type="GO" id="GO:0005634">
    <property type="term" value="C:nucleus"/>
    <property type="evidence" value="ECO:0007669"/>
    <property type="project" value="TreeGrafter"/>
</dbReference>
<sequence>QECFVCHQRGATITCQETTCYRSFHLLCATEGRCVTQYFGLYRSFCSDHRPEQAAQVVPEMGTECFICMEPVEDQKTYSTMVCPVCEHAWFHRDCIQGHALCAGSSCFRCPLCRDKDAFQAEMLIMGIRIPKR</sequence>
<keyword evidence="1" id="KW-0479">Metal-binding</keyword>
<keyword evidence="7" id="KW-0436">Ligase</keyword>
<dbReference type="PROSITE" id="PS01359">
    <property type="entry name" value="ZF_PHD_1"/>
    <property type="match status" value="1"/>
</dbReference>
<dbReference type="InterPro" id="IPR034732">
    <property type="entry name" value="EPHD"/>
</dbReference>
<dbReference type="AlphaFoldDB" id="A0A7K9IAK8"/>
<evidence type="ECO:0000256" key="4">
    <source>
        <dbReference type="PROSITE-ProRule" id="PRU00175"/>
    </source>
</evidence>
<keyword evidence="8" id="KW-1185">Reference proteome</keyword>
<dbReference type="Gene3D" id="3.30.40.10">
    <property type="entry name" value="Zinc/RING finger domain, C3HC4 (zinc finger)"/>
    <property type="match status" value="2"/>
</dbReference>
<dbReference type="PROSITE" id="PS50089">
    <property type="entry name" value="ZF_RING_2"/>
    <property type="match status" value="1"/>
</dbReference>
<evidence type="ECO:0000313" key="7">
    <source>
        <dbReference type="EMBL" id="NXH22225.1"/>
    </source>
</evidence>
<dbReference type="PROSITE" id="PS51805">
    <property type="entry name" value="EPHD"/>
    <property type="match status" value="1"/>
</dbReference>
<evidence type="ECO:0000259" key="5">
    <source>
        <dbReference type="PROSITE" id="PS50089"/>
    </source>
</evidence>
<feature type="domain" description="PHD-type" evidence="6">
    <location>
        <begin position="1"/>
        <end position="50"/>
    </location>
</feature>
<evidence type="ECO:0000259" key="6">
    <source>
        <dbReference type="PROSITE" id="PS51805"/>
    </source>
</evidence>
<dbReference type="EMBL" id="VWZO01020965">
    <property type="protein sequence ID" value="NXH22225.1"/>
    <property type="molecule type" value="Genomic_DNA"/>
</dbReference>
<feature type="domain" description="RING-type" evidence="5">
    <location>
        <begin position="65"/>
        <end position="114"/>
    </location>
</feature>
<feature type="non-terminal residue" evidence="7">
    <location>
        <position position="133"/>
    </location>
</feature>
<dbReference type="GO" id="GO:0008270">
    <property type="term" value="F:zinc ion binding"/>
    <property type="evidence" value="ECO:0007669"/>
    <property type="project" value="UniProtKB-KW"/>
</dbReference>
<evidence type="ECO:0000313" key="8">
    <source>
        <dbReference type="Proteomes" id="UP000534107"/>
    </source>
</evidence>
<evidence type="ECO:0000256" key="3">
    <source>
        <dbReference type="ARBA" id="ARBA00022833"/>
    </source>
</evidence>
<dbReference type="Proteomes" id="UP000534107">
    <property type="component" value="Unassembled WGS sequence"/>
</dbReference>
<organism evidence="7 8">
    <name type="scientific">Bucco capensis</name>
    <name type="common">collared puffbird</name>
    <dbReference type="NCBI Taxonomy" id="135168"/>
    <lineage>
        <taxon>Eukaryota</taxon>
        <taxon>Metazoa</taxon>
        <taxon>Chordata</taxon>
        <taxon>Craniata</taxon>
        <taxon>Vertebrata</taxon>
        <taxon>Euteleostomi</taxon>
        <taxon>Archelosauria</taxon>
        <taxon>Archosauria</taxon>
        <taxon>Dinosauria</taxon>
        <taxon>Saurischia</taxon>
        <taxon>Theropoda</taxon>
        <taxon>Coelurosauria</taxon>
        <taxon>Aves</taxon>
        <taxon>Neognathae</taxon>
        <taxon>Neoaves</taxon>
        <taxon>Telluraves</taxon>
        <taxon>Coraciimorphae</taxon>
        <taxon>Piciformes</taxon>
        <taxon>Bucconidae</taxon>
        <taxon>Bucco</taxon>
    </lineage>
</organism>
<dbReference type="OrthoDB" id="512616at2759"/>
<dbReference type="PANTHER" id="PTHR12420:SF47">
    <property type="entry name" value="PHD FINGER PROTEIN 7"/>
    <property type="match status" value="1"/>
</dbReference>
<comment type="caution">
    <text evidence="7">The sequence shown here is derived from an EMBL/GenBank/DDBJ whole genome shotgun (WGS) entry which is preliminary data.</text>
</comment>
<reference evidence="7 8" key="1">
    <citation type="submission" date="2019-09" db="EMBL/GenBank/DDBJ databases">
        <title>Bird 10,000 Genomes (B10K) Project - Family phase.</title>
        <authorList>
            <person name="Zhang G."/>
        </authorList>
    </citation>
    <scope>NUCLEOTIDE SEQUENCE [LARGE SCALE GENOMIC DNA]</scope>
    <source>
        <strain evidence="7">B10K-DU-001-16</strain>
        <tissue evidence="7">Muscle</tissue>
    </source>
</reference>
<name>A0A7K9IAK8_9PICI</name>
<feature type="non-terminal residue" evidence="7">
    <location>
        <position position="1"/>
    </location>
</feature>
<dbReference type="GO" id="GO:0016874">
    <property type="term" value="F:ligase activity"/>
    <property type="evidence" value="ECO:0007669"/>
    <property type="project" value="UniProtKB-KW"/>
</dbReference>
<proteinExistence type="predicted"/>